<dbReference type="PANTHER" id="PTHR30595:SF6">
    <property type="entry name" value="SCHLAFEN ALBA-2 DOMAIN-CONTAINING PROTEIN"/>
    <property type="match status" value="1"/>
</dbReference>
<protein>
    <submittedName>
        <fullName evidence="1">Uncharacterized protein</fullName>
    </submittedName>
</protein>
<dbReference type="RefSeq" id="WP_156718589.1">
    <property type="nucleotide sequence ID" value="NZ_CACRUN010000021.1"/>
</dbReference>
<dbReference type="SUPFAM" id="SSF46785">
    <property type="entry name" value="Winged helix' DNA-binding domain"/>
    <property type="match status" value="1"/>
</dbReference>
<sequence>MYKESEIIELKREYTADIRKDMIRDTDGDSYESARSLQQKLTFKRLKHEFDGKTLAFNDPQKRTLRITEFDDIYTNLGLLLSDQCPHELKIAVFQGTDGYIFRDRREIRGALLDQLYEAYEYIDNRNAVKATIEGLHRKDKRDYPQIAIREALLNMLVHRDYSYMASPTIGIYDNRIEFTSLGGLPPRTSLDDILLDGFSLCRNPKLANVFYRLELIEAYGTGLQKIMDAYKNKTVKPQIIVTTNAFKLILPNCNIDEPISEHNVPKISYQQEEQIINLVRDCGSIKRSDVDTELKVAQATSGRVLRRLVEKGRLKQIGKGRSIRYILSDTM</sequence>
<dbReference type="EMBL" id="CACRUN010000021">
    <property type="protein sequence ID" value="VYU19642.1"/>
    <property type="molecule type" value="Genomic_DNA"/>
</dbReference>
<proteinExistence type="predicted"/>
<dbReference type="PANTHER" id="PTHR30595">
    <property type="entry name" value="GLPR-RELATED TRANSCRIPTIONAL REPRESSOR"/>
    <property type="match status" value="1"/>
</dbReference>
<dbReference type="AlphaFoldDB" id="A0A6N3CUP9"/>
<organism evidence="1">
    <name type="scientific">Veillonella atypica</name>
    <dbReference type="NCBI Taxonomy" id="39777"/>
    <lineage>
        <taxon>Bacteria</taxon>
        <taxon>Bacillati</taxon>
        <taxon>Bacillota</taxon>
        <taxon>Negativicutes</taxon>
        <taxon>Veillonellales</taxon>
        <taxon>Veillonellaceae</taxon>
        <taxon>Veillonella</taxon>
    </lineage>
</organism>
<name>A0A6N3CUP9_9FIRM</name>
<dbReference type="Gene3D" id="1.10.10.10">
    <property type="entry name" value="Winged helix-like DNA-binding domain superfamily/Winged helix DNA-binding domain"/>
    <property type="match status" value="1"/>
</dbReference>
<gene>
    <name evidence="1" type="ORF">VALFYP47_01610</name>
</gene>
<dbReference type="InterPro" id="IPR038475">
    <property type="entry name" value="RecG_C_sf"/>
</dbReference>
<dbReference type="Gene3D" id="3.30.565.60">
    <property type="match status" value="1"/>
</dbReference>
<dbReference type="InterPro" id="IPR036388">
    <property type="entry name" value="WH-like_DNA-bd_sf"/>
</dbReference>
<dbReference type="Pfam" id="PF13749">
    <property type="entry name" value="HATPase_c_4"/>
    <property type="match status" value="1"/>
</dbReference>
<accession>A0A6N3CUP9</accession>
<evidence type="ECO:0000313" key="1">
    <source>
        <dbReference type="EMBL" id="VYU19642.1"/>
    </source>
</evidence>
<reference evidence="1" key="1">
    <citation type="submission" date="2019-11" db="EMBL/GenBank/DDBJ databases">
        <authorList>
            <person name="Feng L."/>
        </authorList>
    </citation>
    <scope>NUCLEOTIDE SEQUENCE</scope>
    <source>
        <strain evidence="1">VatypicaLFYP47</strain>
    </source>
</reference>
<dbReference type="InterPro" id="IPR036390">
    <property type="entry name" value="WH_DNA-bd_sf"/>
</dbReference>